<evidence type="ECO:0000313" key="3">
    <source>
        <dbReference type="Proteomes" id="UP001464555"/>
    </source>
</evidence>
<accession>A0ABU9I0G6</accession>
<protein>
    <submittedName>
        <fullName evidence="2">Uncharacterized protein</fullName>
    </submittedName>
</protein>
<evidence type="ECO:0000256" key="1">
    <source>
        <dbReference type="SAM" id="SignalP"/>
    </source>
</evidence>
<evidence type="ECO:0000313" key="2">
    <source>
        <dbReference type="EMBL" id="MEL1245916.1"/>
    </source>
</evidence>
<feature type="signal peptide" evidence="1">
    <location>
        <begin position="1"/>
        <end position="17"/>
    </location>
</feature>
<name>A0ABU9I0G6_9FLAO</name>
<comment type="caution">
    <text evidence="2">The sequence shown here is derived from an EMBL/GenBank/DDBJ whole genome shotgun (WGS) entry which is preliminary data.</text>
</comment>
<reference evidence="2 3" key="1">
    <citation type="submission" date="2024-04" db="EMBL/GenBank/DDBJ databases">
        <title>Flavobacterium sp. DGU11 16S ribosomal RNA gene Genome sequencing and assembly.</title>
        <authorList>
            <person name="Park S."/>
        </authorList>
    </citation>
    <scope>NUCLEOTIDE SEQUENCE [LARGE SCALE GENOMIC DNA]</scope>
    <source>
        <strain evidence="2 3">DGU11</strain>
    </source>
</reference>
<proteinExistence type="predicted"/>
<dbReference type="Proteomes" id="UP001464555">
    <property type="component" value="Unassembled WGS sequence"/>
</dbReference>
<organism evidence="2 3">
    <name type="scientific">Flavobacterium arundinis</name>
    <dbReference type="NCBI Taxonomy" id="3139143"/>
    <lineage>
        <taxon>Bacteria</taxon>
        <taxon>Pseudomonadati</taxon>
        <taxon>Bacteroidota</taxon>
        <taxon>Flavobacteriia</taxon>
        <taxon>Flavobacteriales</taxon>
        <taxon>Flavobacteriaceae</taxon>
        <taxon>Flavobacterium</taxon>
    </lineage>
</organism>
<dbReference type="EMBL" id="JBBYHR010000010">
    <property type="protein sequence ID" value="MEL1245916.1"/>
    <property type="molecule type" value="Genomic_DNA"/>
</dbReference>
<keyword evidence="3" id="KW-1185">Reference proteome</keyword>
<gene>
    <name evidence="2" type="ORF">AAEO56_16700</name>
</gene>
<dbReference type="RefSeq" id="WP_341698213.1">
    <property type="nucleotide sequence ID" value="NZ_JBBYHR010000010.1"/>
</dbReference>
<sequence length="233" mass="26269">MKILSLFAFLLSAKAFGQCKDSDKVFSPVKEMISDSSVFFAVNDKYGDSHRITSISDYANGAISAAGNYIKQRSGAAFEKKCKLKYIYVNYPEGMNENSPATELYNLSKYKASYTISYTVQYGIYNYDFEILLDHAYKVLSGDMIPSIADNPKFDKFIDVCKALTLVKSQKQYKGVISGVGISYDPEIDSFCWHIQEEPESIPDKGEYSVRDYYVNANTGKLTNVDEEVYIIP</sequence>
<feature type="chain" id="PRO_5046356109" evidence="1">
    <location>
        <begin position="18"/>
        <end position="233"/>
    </location>
</feature>
<keyword evidence="1" id="KW-0732">Signal</keyword>